<dbReference type="RefSeq" id="WP_159526245.1">
    <property type="nucleotide sequence ID" value="NZ_WUUU01000058.1"/>
</dbReference>
<dbReference type="Proteomes" id="UP000471521">
    <property type="component" value="Unassembled WGS sequence"/>
</dbReference>
<dbReference type="OrthoDB" id="45815at2157"/>
<name>A0A6B0SI09_9EURY</name>
<feature type="transmembrane region" description="Helical" evidence="8">
    <location>
        <begin position="27"/>
        <end position="48"/>
    </location>
</feature>
<dbReference type="InterPro" id="IPR035906">
    <property type="entry name" value="MetI-like_sf"/>
</dbReference>
<dbReference type="GO" id="GO:0005886">
    <property type="term" value="C:plasma membrane"/>
    <property type="evidence" value="ECO:0007669"/>
    <property type="project" value="UniProtKB-SubCell"/>
</dbReference>
<dbReference type="AlphaFoldDB" id="A0A6B0SI09"/>
<evidence type="ECO:0000256" key="6">
    <source>
        <dbReference type="ARBA" id="ARBA00022989"/>
    </source>
</evidence>
<keyword evidence="3 8" id="KW-0813">Transport</keyword>
<dbReference type="SUPFAM" id="SSF161098">
    <property type="entry name" value="MetI-like"/>
    <property type="match status" value="1"/>
</dbReference>
<dbReference type="PROSITE" id="PS50928">
    <property type="entry name" value="ABC_TM1"/>
    <property type="match status" value="1"/>
</dbReference>
<keyword evidence="7 8" id="KW-0472">Membrane</keyword>
<comment type="similarity">
    <text evidence="2">Belongs to the binding-protein-dependent transport system permease family. CysTW subfamily.</text>
</comment>
<dbReference type="Gene3D" id="1.10.3720.10">
    <property type="entry name" value="MetI-like"/>
    <property type="match status" value="1"/>
</dbReference>
<evidence type="ECO:0000313" key="10">
    <source>
        <dbReference type="EMBL" id="MXR20717.1"/>
    </source>
</evidence>
<protein>
    <submittedName>
        <fullName evidence="10">ABC transporter permease subunit</fullName>
    </submittedName>
</protein>
<accession>A0A6B0SI09</accession>
<evidence type="ECO:0000256" key="4">
    <source>
        <dbReference type="ARBA" id="ARBA00022475"/>
    </source>
</evidence>
<evidence type="ECO:0000256" key="8">
    <source>
        <dbReference type="RuleBase" id="RU363032"/>
    </source>
</evidence>
<dbReference type="InterPro" id="IPR000515">
    <property type="entry name" value="MetI-like"/>
</dbReference>
<sequence>MATSDDSARSIRFDQLVSRAGSIGYRALIWATIVFLLSPLVVVVIISFQESAYATWPPQGFTLEHYTALPNQLGFLGVEEALFVSVELAVATGIVSTVLGALAAFAIVRYDFKYQTTLETILISPLIYPWIVVGLSLLLFINRVGDILGLTIELNFWTLLLGHVMFTLPYPIRTIGASLQNYDDSLEEAAQNLGATELESYLRVTVPLIQPGLMSGFVFAFILSFNQYIVSLFLSGPETTTMPLVLFSLFYNTAPATLAAIATLLMAGVLSVIFVMEYLFGISDFM</sequence>
<dbReference type="CDD" id="cd06261">
    <property type="entry name" value="TM_PBP2"/>
    <property type="match status" value="1"/>
</dbReference>
<reference evidence="10 11" key="1">
    <citation type="submission" date="2019-12" db="EMBL/GenBank/DDBJ databases">
        <title>Isolation and characterization of three novel carbon monoxide-oxidizing members of Halobacteria from salione crusts and soils.</title>
        <authorList>
            <person name="Myers M.R."/>
            <person name="King G.M."/>
        </authorList>
    </citation>
    <scope>NUCLEOTIDE SEQUENCE [LARGE SCALE GENOMIC DNA]</scope>
    <source>
        <strain evidence="10 11">PCN9</strain>
    </source>
</reference>
<gene>
    <name evidence="10" type="ORF">GRX66_08895</name>
</gene>
<feature type="transmembrane region" description="Helical" evidence="8">
    <location>
        <begin position="254"/>
        <end position="280"/>
    </location>
</feature>
<comment type="subcellular location">
    <subcellularLocation>
        <location evidence="1 8">Cell membrane</location>
        <topology evidence="1 8">Multi-pass membrane protein</topology>
    </subcellularLocation>
</comment>
<keyword evidence="6 8" id="KW-1133">Transmembrane helix</keyword>
<evidence type="ECO:0000259" key="9">
    <source>
        <dbReference type="PROSITE" id="PS50928"/>
    </source>
</evidence>
<comment type="caution">
    <text evidence="10">The sequence shown here is derived from an EMBL/GenBank/DDBJ whole genome shotgun (WGS) entry which is preliminary data.</text>
</comment>
<dbReference type="EMBL" id="WUUU01000058">
    <property type="protein sequence ID" value="MXR20717.1"/>
    <property type="molecule type" value="Genomic_DNA"/>
</dbReference>
<feature type="transmembrane region" description="Helical" evidence="8">
    <location>
        <begin position="81"/>
        <end position="108"/>
    </location>
</feature>
<evidence type="ECO:0000256" key="2">
    <source>
        <dbReference type="ARBA" id="ARBA00007069"/>
    </source>
</evidence>
<dbReference type="GO" id="GO:0055085">
    <property type="term" value="P:transmembrane transport"/>
    <property type="evidence" value="ECO:0007669"/>
    <property type="project" value="InterPro"/>
</dbReference>
<keyword evidence="4" id="KW-1003">Cell membrane</keyword>
<feature type="transmembrane region" description="Helical" evidence="8">
    <location>
        <begin position="147"/>
        <end position="168"/>
    </location>
</feature>
<feature type="transmembrane region" description="Helical" evidence="8">
    <location>
        <begin position="213"/>
        <end position="234"/>
    </location>
</feature>
<dbReference type="InterPro" id="IPR051789">
    <property type="entry name" value="Bact_Polyamine_Transport"/>
</dbReference>
<keyword evidence="5 8" id="KW-0812">Transmembrane</keyword>
<dbReference type="PANTHER" id="PTHR43848:SF2">
    <property type="entry name" value="PUTRESCINE TRANSPORT SYSTEM PERMEASE PROTEIN POTI"/>
    <property type="match status" value="1"/>
</dbReference>
<dbReference type="Pfam" id="PF00528">
    <property type="entry name" value="BPD_transp_1"/>
    <property type="match status" value="1"/>
</dbReference>
<evidence type="ECO:0000256" key="5">
    <source>
        <dbReference type="ARBA" id="ARBA00022692"/>
    </source>
</evidence>
<evidence type="ECO:0000256" key="3">
    <source>
        <dbReference type="ARBA" id="ARBA00022448"/>
    </source>
</evidence>
<proteinExistence type="inferred from homology"/>
<keyword evidence="11" id="KW-1185">Reference proteome</keyword>
<evidence type="ECO:0000313" key="11">
    <source>
        <dbReference type="Proteomes" id="UP000471521"/>
    </source>
</evidence>
<feature type="domain" description="ABC transmembrane type-1" evidence="9">
    <location>
        <begin position="82"/>
        <end position="276"/>
    </location>
</feature>
<evidence type="ECO:0000256" key="7">
    <source>
        <dbReference type="ARBA" id="ARBA00023136"/>
    </source>
</evidence>
<feature type="transmembrane region" description="Helical" evidence="8">
    <location>
        <begin position="120"/>
        <end position="141"/>
    </location>
</feature>
<dbReference type="PANTHER" id="PTHR43848">
    <property type="entry name" value="PUTRESCINE TRANSPORT SYSTEM PERMEASE PROTEIN POTI"/>
    <property type="match status" value="1"/>
</dbReference>
<organism evidence="10 11">
    <name type="scientific">Halobacterium bonnevillei</name>
    <dbReference type="NCBI Taxonomy" id="2692200"/>
    <lineage>
        <taxon>Archaea</taxon>
        <taxon>Methanobacteriati</taxon>
        <taxon>Methanobacteriota</taxon>
        <taxon>Stenosarchaea group</taxon>
        <taxon>Halobacteria</taxon>
        <taxon>Halobacteriales</taxon>
        <taxon>Halobacteriaceae</taxon>
        <taxon>Halobacterium</taxon>
    </lineage>
</organism>
<evidence type="ECO:0000256" key="1">
    <source>
        <dbReference type="ARBA" id="ARBA00004651"/>
    </source>
</evidence>